<keyword evidence="1" id="KW-0472">Membrane</keyword>
<keyword evidence="3" id="KW-1185">Reference proteome</keyword>
<dbReference type="Proteomes" id="UP000033497">
    <property type="component" value="Unassembled WGS sequence"/>
</dbReference>
<evidence type="ECO:0000313" key="3">
    <source>
        <dbReference type="Proteomes" id="UP000033497"/>
    </source>
</evidence>
<keyword evidence="1" id="KW-0812">Transmembrane</keyword>
<sequence>MESLESGWKGFGKLLENYFRIFYTQFFVILIGSNTDFMHKKLLLDAFGKVRKELEQEGVSSPSKTRCAEELSIIVSKSFSYSERRLRDFYNSAINPDCEKVNIPQEEVVLALANYLNYTDFKEYLAKNPINKENEIPVISPTTQLQSYVGFLNKNKVTLIVIFLFALGIGGYFYITRQRWMEWQDTHYVEVPFDSKKLNEGTLKFYKEERIENFKRIIANCSTQYFRKDGEVQIWYGKNKEGKLQYFTSYGLHPETGKTLKPITTYMIRKYICP</sequence>
<dbReference type="EMBL" id="JSVU01000015">
    <property type="protein sequence ID" value="KJJ37332.1"/>
    <property type="molecule type" value="Genomic_DNA"/>
</dbReference>
<gene>
    <name evidence="2" type="ORF">MB09_15080</name>
</gene>
<name>A0ABR5DEX8_9FLAO</name>
<dbReference type="RefSeq" id="WP_045081742.1">
    <property type="nucleotide sequence ID" value="NZ_JSVU01000015.1"/>
</dbReference>
<proteinExistence type="predicted"/>
<evidence type="ECO:0000313" key="2">
    <source>
        <dbReference type="EMBL" id="KJJ37332.1"/>
    </source>
</evidence>
<keyword evidence="1" id="KW-1133">Transmembrane helix</keyword>
<reference evidence="2 3" key="1">
    <citation type="submission" date="2014-10" db="EMBL/GenBank/DDBJ databases">
        <title>Genome sequencing of Vitellibacter vladivostokensis KMM 3516.</title>
        <authorList>
            <person name="Thevarajoo S."/>
            <person name="Selvaratnam C."/>
            <person name="Goh K.M."/>
            <person name="Chong C.S."/>
        </authorList>
    </citation>
    <scope>NUCLEOTIDE SEQUENCE [LARGE SCALE GENOMIC DNA]</scope>
    <source>
        <strain evidence="2 3">KMM 3516</strain>
    </source>
</reference>
<organism evidence="2 3">
    <name type="scientific">Aequorivita vladivostokensis</name>
    <dbReference type="NCBI Taxonomy" id="171194"/>
    <lineage>
        <taxon>Bacteria</taxon>
        <taxon>Pseudomonadati</taxon>
        <taxon>Bacteroidota</taxon>
        <taxon>Flavobacteriia</taxon>
        <taxon>Flavobacteriales</taxon>
        <taxon>Flavobacteriaceae</taxon>
        <taxon>Aequorivita</taxon>
    </lineage>
</organism>
<protein>
    <submittedName>
        <fullName evidence="2">Uncharacterized protein</fullName>
    </submittedName>
</protein>
<feature type="transmembrane region" description="Helical" evidence="1">
    <location>
        <begin position="157"/>
        <end position="175"/>
    </location>
</feature>
<comment type="caution">
    <text evidence="2">The sequence shown here is derived from an EMBL/GenBank/DDBJ whole genome shotgun (WGS) entry which is preliminary data.</text>
</comment>
<accession>A0ABR5DEX8</accession>
<evidence type="ECO:0000256" key="1">
    <source>
        <dbReference type="SAM" id="Phobius"/>
    </source>
</evidence>